<dbReference type="SUPFAM" id="SSF57959">
    <property type="entry name" value="Leucine zipper domain"/>
    <property type="match status" value="1"/>
</dbReference>
<comment type="subcellular location">
    <subcellularLocation>
        <location evidence="1">Nucleus</location>
    </subcellularLocation>
</comment>
<organism evidence="5 6">
    <name type="scientific">Coniosporium apollinis (strain CBS 100218)</name>
    <name type="common">Rock-inhabiting black yeast</name>
    <dbReference type="NCBI Taxonomy" id="1168221"/>
    <lineage>
        <taxon>Eukaryota</taxon>
        <taxon>Fungi</taxon>
        <taxon>Dikarya</taxon>
        <taxon>Ascomycota</taxon>
        <taxon>Pezizomycotina</taxon>
        <taxon>Dothideomycetes</taxon>
        <taxon>Dothideomycetes incertae sedis</taxon>
        <taxon>Coniosporium</taxon>
    </lineage>
</organism>
<dbReference type="HOGENOM" id="CLU_044874_0_0_1"/>
<evidence type="ECO:0000313" key="5">
    <source>
        <dbReference type="EMBL" id="EON67644.1"/>
    </source>
</evidence>
<dbReference type="CDD" id="cd14688">
    <property type="entry name" value="bZIP_YAP"/>
    <property type="match status" value="1"/>
</dbReference>
<dbReference type="RefSeq" id="XP_007782961.1">
    <property type="nucleotide sequence ID" value="XM_007784771.1"/>
</dbReference>
<protein>
    <recommendedName>
        <fullName evidence="4">BZIP domain-containing protein</fullName>
    </recommendedName>
</protein>
<dbReference type="PANTHER" id="PTHR40621:SF8">
    <property type="entry name" value="AP-1-LIKE TRANSCRIPTION FACTOR YAP3"/>
    <property type="match status" value="1"/>
</dbReference>
<dbReference type="AlphaFoldDB" id="R7Z0U4"/>
<evidence type="ECO:0000256" key="2">
    <source>
        <dbReference type="ARBA" id="ARBA00023242"/>
    </source>
</evidence>
<accession>R7Z0U4</accession>
<dbReference type="OrthoDB" id="3915354at2759"/>
<keyword evidence="2" id="KW-0539">Nucleus</keyword>
<name>R7Z0U4_CONA1</name>
<feature type="domain" description="BZIP" evidence="4">
    <location>
        <begin position="116"/>
        <end position="170"/>
    </location>
</feature>
<dbReference type="OMA" id="TQCDGQG"/>
<dbReference type="STRING" id="1168221.R7Z0U4"/>
<dbReference type="InterPro" id="IPR046347">
    <property type="entry name" value="bZIP_sf"/>
</dbReference>
<feature type="region of interest" description="Disordered" evidence="3">
    <location>
        <begin position="89"/>
        <end position="139"/>
    </location>
</feature>
<dbReference type="GeneID" id="19904098"/>
<dbReference type="eggNOG" id="ENOG502S2AN">
    <property type="taxonomic scope" value="Eukaryota"/>
</dbReference>
<proteinExistence type="predicted"/>
<gene>
    <name evidence="5" type="ORF">W97_06787</name>
</gene>
<feature type="region of interest" description="Disordered" evidence="3">
    <location>
        <begin position="183"/>
        <end position="211"/>
    </location>
</feature>
<evidence type="ECO:0000259" key="4">
    <source>
        <dbReference type="PROSITE" id="PS50217"/>
    </source>
</evidence>
<keyword evidence="6" id="KW-1185">Reference proteome</keyword>
<reference evidence="6" key="1">
    <citation type="submission" date="2012-06" db="EMBL/GenBank/DDBJ databases">
        <title>The genome sequence of Coniosporium apollinis CBS 100218.</title>
        <authorList>
            <consortium name="The Broad Institute Genome Sequencing Platform"/>
            <person name="Cuomo C."/>
            <person name="Gorbushina A."/>
            <person name="Noack S."/>
            <person name="Walker B."/>
            <person name="Young S.K."/>
            <person name="Zeng Q."/>
            <person name="Gargeya S."/>
            <person name="Fitzgerald M."/>
            <person name="Haas B."/>
            <person name="Abouelleil A."/>
            <person name="Alvarado L."/>
            <person name="Arachchi H.M."/>
            <person name="Berlin A.M."/>
            <person name="Chapman S.B."/>
            <person name="Goldberg J."/>
            <person name="Griggs A."/>
            <person name="Gujja S."/>
            <person name="Hansen M."/>
            <person name="Howarth C."/>
            <person name="Imamovic A."/>
            <person name="Larimer J."/>
            <person name="McCowan C."/>
            <person name="Montmayeur A."/>
            <person name="Murphy C."/>
            <person name="Neiman D."/>
            <person name="Pearson M."/>
            <person name="Priest M."/>
            <person name="Roberts A."/>
            <person name="Saif S."/>
            <person name="Shea T."/>
            <person name="Sisk P."/>
            <person name="Sykes S."/>
            <person name="Wortman J."/>
            <person name="Nusbaum C."/>
            <person name="Birren B."/>
        </authorList>
    </citation>
    <scope>NUCLEOTIDE SEQUENCE [LARGE SCALE GENOMIC DNA]</scope>
    <source>
        <strain evidence="6">CBS 100218</strain>
    </source>
</reference>
<dbReference type="GO" id="GO:0001228">
    <property type="term" value="F:DNA-binding transcription activator activity, RNA polymerase II-specific"/>
    <property type="evidence" value="ECO:0007669"/>
    <property type="project" value="TreeGrafter"/>
</dbReference>
<dbReference type="EMBL" id="JH767589">
    <property type="protein sequence ID" value="EON67644.1"/>
    <property type="molecule type" value="Genomic_DNA"/>
</dbReference>
<dbReference type="PROSITE" id="PS50217">
    <property type="entry name" value="BZIP"/>
    <property type="match status" value="1"/>
</dbReference>
<dbReference type="GO" id="GO:0000976">
    <property type="term" value="F:transcription cis-regulatory region binding"/>
    <property type="evidence" value="ECO:0007669"/>
    <property type="project" value="InterPro"/>
</dbReference>
<evidence type="ECO:0000313" key="6">
    <source>
        <dbReference type="Proteomes" id="UP000016924"/>
    </source>
</evidence>
<dbReference type="PANTHER" id="PTHR40621">
    <property type="entry name" value="TRANSCRIPTION FACTOR KAPC-RELATED"/>
    <property type="match status" value="1"/>
</dbReference>
<evidence type="ECO:0000256" key="3">
    <source>
        <dbReference type="SAM" id="MobiDB-lite"/>
    </source>
</evidence>
<feature type="compositionally biased region" description="Basic and acidic residues" evidence="3">
    <location>
        <begin position="103"/>
        <end position="113"/>
    </location>
</feature>
<dbReference type="Gene3D" id="1.10.238.100">
    <property type="entry name" value="YAP1 redox domain. Chain B"/>
    <property type="match status" value="1"/>
</dbReference>
<feature type="compositionally biased region" description="Basic and acidic residues" evidence="3">
    <location>
        <begin position="121"/>
        <end position="139"/>
    </location>
</feature>
<dbReference type="Pfam" id="PF00170">
    <property type="entry name" value="bZIP_1"/>
    <property type="match status" value="1"/>
</dbReference>
<dbReference type="Gene3D" id="1.20.5.170">
    <property type="match status" value="1"/>
</dbReference>
<dbReference type="PROSITE" id="PS00036">
    <property type="entry name" value="BZIP_BASIC"/>
    <property type="match status" value="1"/>
</dbReference>
<dbReference type="Proteomes" id="UP000016924">
    <property type="component" value="Unassembled WGS sequence"/>
</dbReference>
<sequence>MDYNYFNSPPSQPYLFNGLPPTPSYDNASATAIDSFQAPGQSLGPFLPEPDYDALTYAFESSDFILTASGSPPIPQVSYVADGLARVDAEDSGRRRSGGRTRSSSEEDREQDKGLTPAQWRRKEQNRAAQRAFRERKERHLRDLEDKLEALSSQHATLASTNSRLLAELECARVENDILRASSSSDPHLIRPPSPTDLHTGGDGPELKEPPEIQGQEEAHYTRAPAAPPVFPTPAYLSQGTQGTYLSPSAAWDMIQSHPLVRDGGVDITEVAARLQRRATCDGTGGPVFEAGAVREAVEGATRIGGNGLG</sequence>
<dbReference type="InterPro" id="IPR050936">
    <property type="entry name" value="AP-1-like"/>
</dbReference>
<dbReference type="SMART" id="SM00338">
    <property type="entry name" value="BRLZ"/>
    <property type="match status" value="1"/>
</dbReference>
<dbReference type="GO" id="GO:0090575">
    <property type="term" value="C:RNA polymerase II transcription regulator complex"/>
    <property type="evidence" value="ECO:0007669"/>
    <property type="project" value="TreeGrafter"/>
</dbReference>
<dbReference type="InterPro" id="IPR004827">
    <property type="entry name" value="bZIP"/>
</dbReference>
<evidence type="ECO:0000256" key="1">
    <source>
        <dbReference type="ARBA" id="ARBA00004123"/>
    </source>
</evidence>